<dbReference type="SUPFAM" id="SSF47413">
    <property type="entry name" value="lambda repressor-like DNA-binding domains"/>
    <property type="match status" value="1"/>
</dbReference>
<dbReference type="CDD" id="cd00093">
    <property type="entry name" value="HTH_XRE"/>
    <property type="match status" value="1"/>
</dbReference>
<feature type="domain" description="HTH cro/C1-type" evidence="2">
    <location>
        <begin position="19"/>
        <end position="65"/>
    </location>
</feature>
<dbReference type="PANTHER" id="PTHR46558">
    <property type="entry name" value="TRACRIPTIONAL REGULATORY PROTEIN-RELATED-RELATED"/>
    <property type="match status" value="1"/>
</dbReference>
<evidence type="ECO:0000259" key="2">
    <source>
        <dbReference type="PROSITE" id="PS50943"/>
    </source>
</evidence>
<evidence type="ECO:0000256" key="1">
    <source>
        <dbReference type="ARBA" id="ARBA00023125"/>
    </source>
</evidence>
<organism evidence="3">
    <name type="scientific">uncultured Caudovirales phage</name>
    <dbReference type="NCBI Taxonomy" id="2100421"/>
    <lineage>
        <taxon>Viruses</taxon>
        <taxon>Duplodnaviria</taxon>
        <taxon>Heunggongvirae</taxon>
        <taxon>Uroviricota</taxon>
        <taxon>Caudoviricetes</taxon>
        <taxon>Peduoviridae</taxon>
        <taxon>Maltschvirus</taxon>
        <taxon>Maltschvirus maltsch</taxon>
    </lineage>
</organism>
<dbReference type="InterPro" id="IPR010982">
    <property type="entry name" value="Lambda_DNA-bd_dom_sf"/>
</dbReference>
<protein>
    <recommendedName>
        <fullName evidence="2">HTH cro/C1-type domain-containing protein</fullName>
    </recommendedName>
</protein>
<dbReference type="Gene3D" id="1.10.260.40">
    <property type="entry name" value="lambda repressor-like DNA-binding domains"/>
    <property type="match status" value="1"/>
</dbReference>
<dbReference type="PROSITE" id="PS50943">
    <property type="entry name" value="HTH_CROC1"/>
    <property type="match status" value="1"/>
</dbReference>
<gene>
    <name evidence="3" type="ORF">7F7_61</name>
</gene>
<evidence type="ECO:0000313" key="3">
    <source>
        <dbReference type="EMBL" id="ASN70501.1"/>
    </source>
</evidence>
<reference evidence="3" key="1">
    <citation type="submission" date="2017-06" db="EMBL/GenBank/DDBJ databases">
        <title>Novel phages from South African skin metaviromes.</title>
        <authorList>
            <person name="van Zyl L.J."/>
            <person name="Abrahams Y."/>
            <person name="Stander E.A."/>
            <person name="Kirby B.M."/>
            <person name="Clavaud C."/>
            <person name="Farcet C."/>
            <person name="Breton L."/>
            <person name="Trindade M.I."/>
        </authorList>
    </citation>
    <scope>NUCLEOTIDE SEQUENCE</scope>
</reference>
<dbReference type="EMBL" id="MF417907">
    <property type="protein sequence ID" value="ASN70501.1"/>
    <property type="molecule type" value="Genomic_DNA"/>
</dbReference>
<dbReference type="PANTHER" id="PTHR46558:SF4">
    <property type="entry name" value="DNA-BIDING PHAGE PROTEIN"/>
    <property type="match status" value="1"/>
</dbReference>
<keyword evidence="1" id="KW-0238">DNA-binding</keyword>
<proteinExistence type="predicted"/>
<sequence length="81" mass="9465">MSGGANAMQHKLYGLRKGKYTQDEMAKILNISRNSYINKEQSKTPFNLDEMFIISKLFNKNMEDIFLPRCHQNGNKEHQKT</sequence>
<dbReference type="InterPro" id="IPR001387">
    <property type="entry name" value="Cro/C1-type_HTH"/>
</dbReference>
<dbReference type="Pfam" id="PF01381">
    <property type="entry name" value="HTH_3"/>
    <property type="match status" value="1"/>
</dbReference>
<dbReference type="GO" id="GO:0003677">
    <property type="term" value="F:DNA binding"/>
    <property type="evidence" value="ECO:0007669"/>
    <property type="project" value="UniProtKB-KW"/>
</dbReference>
<accession>A0A2H4JEA4</accession>
<name>A0A2H4JEA4_9CAUD</name>